<evidence type="ECO:0000313" key="2">
    <source>
        <dbReference type="Proteomes" id="UP001175271"/>
    </source>
</evidence>
<proteinExistence type="predicted"/>
<dbReference type="Proteomes" id="UP001175271">
    <property type="component" value="Unassembled WGS sequence"/>
</dbReference>
<organism evidence="1 2">
    <name type="scientific">Steinernema hermaphroditum</name>
    <dbReference type="NCBI Taxonomy" id="289476"/>
    <lineage>
        <taxon>Eukaryota</taxon>
        <taxon>Metazoa</taxon>
        <taxon>Ecdysozoa</taxon>
        <taxon>Nematoda</taxon>
        <taxon>Chromadorea</taxon>
        <taxon>Rhabditida</taxon>
        <taxon>Tylenchina</taxon>
        <taxon>Panagrolaimomorpha</taxon>
        <taxon>Strongyloidoidea</taxon>
        <taxon>Steinernematidae</taxon>
        <taxon>Steinernema</taxon>
    </lineage>
</organism>
<dbReference type="EMBL" id="JAUCMV010000005">
    <property type="protein sequence ID" value="KAK0399581.1"/>
    <property type="molecule type" value="Genomic_DNA"/>
</dbReference>
<name>A0AA39H6G3_9BILA</name>
<comment type="caution">
    <text evidence="1">The sequence shown here is derived from an EMBL/GenBank/DDBJ whole genome shotgun (WGS) entry which is preliminary data.</text>
</comment>
<accession>A0AA39H6G3</accession>
<evidence type="ECO:0000313" key="1">
    <source>
        <dbReference type="EMBL" id="KAK0399581.1"/>
    </source>
</evidence>
<gene>
    <name evidence="1" type="ORF">QR680_003119</name>
</gene>
<dbReference type="AlphaFoldDB" id="A0AA39H6G3"/>
<keyword evidence="2" id="KW-1185">Reference proteome</keyword>
<sequence length="90" mass="10357">MVTLARINELSTSSCKLRKAKLEDDDMLNEIKMDIEEQRVDNLLPYAMGITMLVRIPMSSGQLRRARVTIFVVLQVDGTYSARTYLDYLQ</sequence>
<protein>
    <submittedName>
        <fullName evidence="1">Uncharacterized protein</fullName>
    </submittedName>
</protein>
<reference evidence="1" key="1">
    <citation type="submission" date="2023-06" db="EMBL/GenBank/DDBJ databases">
        <title>Genomic analysis of the entomopathogenic nematode Steinernema hermaphroditum.</title>
        <authorList>
            <person name="Schwarz E.M."/>
            <person name="Heppert J.K."/>
            <person name="Baniya A."/>
            <person name="Schwartz H.T."/>
            <person name="Tan C.-H."/>
            <person name="Antoshechkin I."/>
            <person name="Sternberg P.W."/>
            <person name="Goodrich-Blair H."/>
            <person name="Dillman A.R."/>
        </authorList>
    </citation>
    <scope>NUCLEOTIDE SEQUENCE</scope>
    <source>
        <strain evidence="1">PS9179</strain>
        <tissue evidence="1">Whole animal</tissue>
    </source>
</reference>